<organism evidence="1 2">
    <name type="scientific">Phanerochaete sordida</name>
    <dbReference type="NCBI Taxonomy" id="48140"/>
    <lineage>
        <taxon>Eukaryota</taxon>
        <taxon>Fungi</taxon>
        <taxon>Dikarya</taxon>
        <taxon>Basidiomycota</taxon>
        <taxon>Agaricomycotina</taxon>
        <taxon>Agaricomycetes</taxon>
        <taxon>Polyporales</taxon>
        <taxon>Phanerochaetaceae</taxon>
        <taxon>Phanerochaete</taxon>
    </lineage>
</organism>
<reference evidence="1 2" key="1">
    <citation type="submission" date="2021-08" db="EMBL/GenBank/DDBJ databases">
        <title>Draft Genome Sequence of Phanerochaete sordida strain YK-624.</title>
        <authorList>
            <person name="Mori T."/>
            <person name="Dohra H."/>
            <person name="Suzuki T."/>
            <person name="Kawagishi H."/>
            <person name="Hirai H."/>
        </authorList>
    </citation>
    <scope>NUCLEOTIDE SEQUENCE [LARGE SCALE GENOMIC DNA]</scope>
    <source>
        <strain evidence="1 2">YK-624</strain>
    </source>
</reference>
<name>A0A9P3L7K2_9APHY</name>
<dbReference type="EMBL" id="BPQB01000002">
    <property type="protein sequence ID" value="GJE85060.1"/>
    <property type="molecule type" value="Genomic_DNA"/>
</dbReference>
<gene>
    <name evidence="1" type="ORF">PsYK624_011370</name>
</gene>
<dbReference type="Proteomes" id="UP000703269">
    <property type="component" value="Unassembled WGS sequence"/>
</dbReference>
<evidence type="ECO:0000313" key="1">
    <source>
        <dbReference type="EMBL" id="GJE85060.1"/>
    </source>
</evidence>
<comment type="caution">
    <text evidence="1">The sequence shown here is derived from an EMBL/GenBank/DDBJ whole genome shotgun (WGS) entry which is preliminary data.</text>
</comment>
<proteinExistence type="predicted"/>
<sequence>MLPSIEHAAVAAAAAQEMLTILADVGVIDEWGCRPQGLKADWHEHAPCGTPLVVSCALHHPDLQGSSPSSVFAVVRVVINTGAAAGGPQANIAQGAQMAVSEALGHEEIAGSFRPQLEMAVAPPYRPRRAHRTRSAVGAADFPVPAA</sequence>
<evidence type="ECO:0000313" key="2">
    <source>
        <dbReference type="Proteomes" id="UP000703269"/>
    </source>
</evidence>
<protein>
    <submittedName>
        <fullName evidence="1">Uncharacterized protein</fullName>
    </submittedName>
</protein>
<keyword evidence="2" id="KW-1185">Reference proteome</keyword>
<accession>A0A9P3L7K2</accession>
<dbReference type="AlphaFoldDB" id="A0A9P3L7K2"/>